<dbReference type="Gene3D" id="3.90.226.10">
    <property type="entry name" value="2-enoyl-CoA Hydratase, Chain A, domain 1"/>
    <property type="match status" value="1"/>
</dbReference>
<keyword evidence="2" id="KW-1185">Reference proteome</keyword>
<name>A0A835Q262_VANPL</name>
<evidence type="ECO:0000313" key="2">
    <source>
        <dbReference type="Proteomes" id="UP000636800"/>
    </source>
</evidence>
<accession>A0A835Q262</accession>
<dbReference type="InterPro" id="IPR029045">
    <property type="entry name" value="ClpP/crotonase-like_dom_sf"/>
</dbReference>
<proteinExistence type="predicted"/>
<dbReference type="SUPFAM" id="SSF52096">
    <property type="entry name" value="ClpP/crotonase"/>
    <property type="match status" value="1"/>
</dbReference>
<organism evidence="1 2">
    <name type="scientific">Vanilla planifolia</name>
    <name type="common">Vanilla</name>
    <dbReference type="NCBI Taxonomy" id="51239"/>
    <lineage>
        <taxon>Eukaryota</taxon>
        <taxon>Viridiplantae</taxon>
        <taxon>Streptophyta</taxon>
        <taxon>Embryophyta</taxon>
        <taxon>Tracheophyta</taxon>
        <taxon>Spermatophyta</taxon>
        <taxon>Magnoliopsida</taxon>
        <taxon>Liliopsida</taxon>
        <taxon>Asparagales</taxon>
        <taxon>Orchidaceae</taxon>
        <taxon>Vanilloideae</taxon>
        <taxon>Vanilleae</taxon>
        <taxon>Vanilla</taxon>
    </lineage>
</organism>
<comment type="caution">
    <text evidence="1">The sequence shown here is derived from an EMBL/GenBank/DDBJ whole genome shotgun (WGS) entry which is preliminary data.</text>
</comment>
<dbReference type="Pfam" id="PF00574">
    <property type="entry name" value="CLP_protease"/>
    <property type="match status" value="1"/>
</dbReference>
<protein>
    <recommendedName>
        <fullName evidence="3">ATP-dependent Clp protease proteolytic subunit</fullName>
    </recommendedName>
</protein>
<sequence length="100" mass="11581">MIHQPSSVFEDNDSMEFEQDIDLILHFRRIVLRAYTERMYASPWVIAYDLKRDVFMSATKAQTHGVVDLVGFESENENFVGGFPYGYAPQDGRPFPFLPD</sequence>
<dbReference type="OrthoDB" id="1688675at2759"/>
<dbReference type="InterPro" id="IPR023562">
    <property type="entry name" value="ClpP/TepA"/>
</dbReference>
<evidence type="ECO:0008006" key="3">
    <source>
        <dbReference type="Google" id="ProtNLM"/>
    </source>
</evidence>
<gene>
    <name evidence="1" type="ORF">HPP92_020338</name>
</gene>
<evidence type="ECO:0000313" key="1">
    <source>
        <dbReference type="EMBL" id="KAG0464269.1"/>
    </source>
</evidence>
<dbReference type="AlphaFoldDB" id="A0A835Q262"/>
<dbReference type="EMBL" id="JADCNL010000010">
    <property type="protein sequence ID" value="KAG0464269.1"/>
    <property type="molecule type" value="Genomic_DNA"/>
</dbReference>
<dbReference type="Proteomes" id="UP000636800">
    <property type="component" value="Chromosome 10"/>
</dbReference>
<reference evidence="1 2" key="1">
    <citation type="journal article" date="2020" name="Nat. Food">
        <title>A phased Vanilla planifolia genome enables genetic improvement of flavour and production.</title>
        <authorList>
            <person name="Hasing T."/>
            <person name="Tang H."/>
            <person name="Brym M."/>
            <person name="Khazi F."/>
            <person name="Huang T."/>
            <person name="Chambers A.H."/>
        </authorList>
    </citation>
    <scope>NUCLEOTIDE SEQUENCE [LARGE SCALE GENOMIC DNA]</scope>
    <source>
        <tissue evidence="1">Leaf</tissue>
    </source>
</reference>